<dbReference type="EMBL" id="LMVM01000040">
    <property type="protein sequence ID" value="PAV03159.1"/>
    <property type="molecule type" value="Genomic_DNA"/>
</dbReference>
<accession>A0A2A2H199</accession>
<dbReference type="PROSITE" id="PS51257">
    <property type="entry name" value="PROKAR_LIPOPROTEIN"/>
    <property type="match status" value="1"/>
</dbReference>
<proteinExistence type="predicted"/>
<protein>
    <submittedName>
        <fullName evidence="1">Uncharacterized protein</fullName>
    </submittedName>
</protein>
<organism evidence="1 2">
    <name type="scientific">Methanobacterium bryantii</name>
    <dbReference type="NCBI Taxonomy" id="2161"/>
    <lineage>
        <taxon>Archaea</taxon>
        <taxon>Methanobacteriati</taxon>
        <taxon>Methanobacteriota</taxon>
        <taxon>Methanomada group</taxon>
        <taxon>Methanobacteria</taxon>
        <taxon>Methanobacteriales</taxon>
        <taxon>Methanobacteriaceae</taxon>
        <taxon>Methanobacterium</taxon>
    </lineage>
</organism>
<evidence type="ECO:0000313" key="1">
    <source>
        <dbReference type="EMBL" id="PAV03159.1"/>
    </source>
</evidence>
<dbReference type="RefSeq" id="WP_069584023.1">
    <property type="nucleotide sequence ID" value="NZ_LMVM01000040.1"/>
</dbReference>
<dbReference type="AlphaFoldDB" id="A0A2A2H199"/>
<sequence length="128" mass="13835">MKKIAPILVLILIVAVIGISGCIDSSSTGQAIDPVQDIYLDQITSPYQQDGGWSVNAWITSKAQKSYANITFIATGYTVDNEVIGTDKVFVPTLDNQYQSTGCEADFPNAKKKLDHITIQVINATPIS</sequence>
<comment type="caution">
    <text evidence="1">The sequence shown here is derived from an EMBL/GenBank/DDBJ whole genome shotgun (WGS) entry which is preliminary data.</text>
</comment>
<keyword evidence="2" id="KW-1185">Reference proteome</keyword>
<dbReference type="Proteomes" id="UP000217784">
    <property type="component" value="Unassembled WGS sequence"/>
</dbReference>
<reference evidence="1 2" key="1">
    <citation type="journal article" date="2017" name="BMC Genomics">
        <title>Genomic analysis of methanogenic archaea reveals a shift towards energy conservation.</title>
        <authorList>
            <person name="Gilmore S.P."/>
            <person name="Henske J.K."/>
            <person name="Sexton J.A."/>
            <person name="Solomon K.V."/>
            <person name="Seppala S."/>
            <person name="Yoo J.I."/>
            <person name="Huyett L.M."/>
            <person name="Pressman A."/>
            <person name="Cogan J.Z."/>
            <person name="Kivenson V."/>
            <person name="Peng X."/>
            <person name="Tan Y."/>
            <person name="Valentine D.L."/>
            <person name="O'Malley M.A."/>
        </authorList>
    </citation>
    <scope>NUCLEOTIDE SEQUENCE [LARGE SCALE GENOMIC DNA]</scope>
    <source>
        <strain evidence="1 2">M.o.H.</strain>
    </source>
</reference>
<evidence type="ECO:0000313" key="2">
    <source>
        <dbReference type="Proteomes" id="UP000217784"/>
    </source>
</evidence>
<name>A0A2A2H199_METBR</name>
<gene>
    <name evidence="1" type="ORF">ASJ80_07785</name>
</gene>